<dbReference type="VEuPathDB" id="VectorBase:GBRI039990"/>
<reference evidence="2" key="2">
    <citation type="submission" date="2020-05" db="UniProtKB">
        <authorList>
            <consortium name="EnsemblMetazoa"/>
        </authorList>
    </citation>
    <scope>IDENTIFICATION</scope>
    <source>
        <strain evidence="2">IAEA</strain>
    </source>
</reference>
<evidence type="ECO:0000313" key="2">
    <source>
        <dbReference type="EnsemblMetazoa" id="GBRI039990-PA"/>
    </source>
</evidence>
<protein>
    <submittedName>
        <fullName evidence="2">Uncharacterized protein</fullName>
    </submittedName>
</protein>
<keyword evidence="1" id="KW-1133">Transmembrane helix</keyword>
<organism evidence="2 3">
    <name type="scientific">Glossina brevipalpis</name>
    <dbReference type="NCBI Taxonomy" id="37001"/>
    <lineage>
        <taxon>Eukaryota</taxon>
        <taxon>Metazoa</taxon>
        <taxon>Ecdysozoa</taxon>
        <taxon>Arthropoda</taxon>
        <taxon>Hexapoda</taxon>
        <taxon>Insecta</taxon>
        <taxon>Pterygota</taxon>
        <taxon>Neoptera</taxon>
        <taxon>Endopterygota</taxon>
        <taxon>Diptera</taxon>
        <taxon>Brachycera</taxon>
        <taxon>Muscomorpha</taxon>
        <taxon>Hippoboscoidea</taxon>
        <taxon>Glossinidae</taxon>
        <taxon>Glossina</taxon>
    </lineage>
</organism>
<keyword evidence="1" id="KW-0472">Membrane</keyword>
<evidence type="ECO:0000256" key="1">
    <source>
        <dbReference type="SAM" id="Phobius"/>
    </source>
</evidence>
<accession>A0A1A9X0V0</accession>
<keyword evidence="1" id="KW-0812">Transmembrane</keyword>
<dbReference type="EnsemblMetazoa" id="GBRI039990-RA">
    <property type="protein sequence ID" value="GBRI039990-PA"/>
    <property type="gene ID" value="GBRI039990"/>
</dbReference>
<reference evidence="3" key="1">
    <citation type="submission" date="2014-03" db="EMBL/GenBank/DDBJ databases">
        <authorList>
            <person name="Aksoy S."/>
            <person name="Warren W."/>
            <person name="Wilson R.K."/>
        </authorList>
    </citation>
    <scope>NUCLEOTIDE SEQUENCE [LARGE SCALE GENOMIC DNA]</scope>
    <source>
        <strain evidence="3">IAEA</strain>
    </source>
</reference>
<evidence type="ECO:0000313" key="3">
    <source>
        <dbReference type="Proteomes" id="UP000091820"/>
    </source>
</evidence>
<dbReference type="Proteomes" id="UP000091820">
    <property type="component" value="Unassembled WGS sequence"/>
</dbReference>
<name>A0A1A9X0V0_9MUSC</name>
<dbReference type="AlphaFoldDB" id="A0A1A9X0V0"/>
<feature type="transmembrane region" description="Helical" evidence="1">
    <location>
        <begin position="143"/>
        <end position="163"/>
    </location>
</feature>
<feature type="transmembrane region" description="Helical" evidence="1">
    <location>
        <begin position="183"/>
        <end position="202"/>
    </location>
</feature>
<keyword evidence="3" id="KW-1185">Reference proteome</keyword>
<proteinExistence type="predicted"/>
<sequence length="238" mass="27150">MAHDKYDTNKHGVDLTQQSCSHEALSKKKARVEVLNPLQSKIDKDEKTESNALTTEDAQTLPISVGNLKNYWTLWEDDVEKAFPILAELNAFNLDKKFLSFNPSLVDCVRRISSHFLSSSFFSAIGLVIMIECRTDKPAVSRSLYFLLFALAVAVHHMCYASEPALTHMVNRVAFQLTVVKHILALWYNSLAISTTVVQHFFRTLTWNSISSTRKRWKYVIKSSKDNDTVKKQYASEL</sequence>